<name>A0A7J7K870_BUGNE</name>
<evidence type="ECO:0000256" key="1">
    <source>
        <dbReference type="ARBA" id="ARBA00004141"/>
    </source>
</evidence>
<feature type="transmembrane region" description="Helical" evidence="5">
    <location>
        <begin position="270"/>
        <end position="287"/>
    </location>
</feature>
<dbReference type="AlphaFoldDB" id="A0A7J7K870"/>
<evidence type="ECO:0000313" key="8">
    <source>
        <dbReference type="Proteomes" id="UP000593567"/>
    </source>
</evidence>
<protein>
    <submittedName>
        <fullName evidence="7">TPCN1</fullName>
    </submittedName>
</protein>
<feature type="transmembrane region" description="Helical" evidence="5">
    <location>
        <begin position="98"/>
        <end position="127"/>
    </location>
</feature>
<dbReference type="GO" id="GO:0022832">
    <property type="term" value="F:voltage-gated channel activity"/>
    <property type="evidence" value="ECO:0007669"/>
    <property type="project" value="InterPro"/>
</dbReference>
<feature type="domain" description="Ion transport" evidence="6">
    <location>
        <begin position="444"/>
        <end position="693"/>
    </location>
</feature>
<gene>
    <name evidence="7" type="ORF">EB796_007273</name>
</gene>
<dbReference type="Proteomes" id="UP000593567">
    <property type="component" value="Unassembled WGS sequence"/>
</dbReference>
<accession>A0A7J7K870</accession>
<evidence type="ECO:0000256" key="3">
    <source>
        <dbReference type="ARBA" id="ARBA00022989"/>
    </source>
</evidence>
<proteinExistence type="predicted"/>
<dbReference type="EMBL" id="VXIV02001077">
    <property type="protein sequence ID" value="KAF6034423.1"/>
    <property type="molecule type" value="Genomic_DNA"/>
</dbReference>
<comment type="caution">
    <text evidence="7">The sequence shown here is derived from an EMBL/GenBank/DDBJ whole genome shotgun (WGS) entry which is preliminary data.</text>
</comment>
<dbReference type="Gene3D" id="1.20.120.350">
    <property type="entry name" value="Voltage-gated potassium channels. Chain C"/>
    <property type="match status" value="1"/>
</dbReference>
<feature type="transmembrane region" description="Helical" evidence="5">
    <location>
        <begin position="175"/>
        <end position="194"/>
    </location>
</feature>
<organism evidence="7 8">
    <name type="scientific">Bugula neritina</name>
    <name type="common">Brown bryozoan</name>
    <name type="synonym">Sertularia neritina</name>
    <dbReference type="NCBI Taxonomy" id="10212"/>
    <lineage>
        <taxon>Eukaryota</taxon>
        <taxon>Metazoa</taxon>
        <taxon>Spiralia</taxon>
        <taxon>Lophotrochozoa</taxon>
        <taxon>Bryozoa</taxon>
        <taxon>Gymnolaemata</taxon>
        <taxon>Cheilostomatida</taxon>
        <taxon>Flustrina</taxon>
        <taxon>Buguloidea</taxon>
        <taxon>Bugulidae</taxon>
        <taxon>Bugula</taxon>
    </lineage>
</organism>
<comment type="subcellular location">
    <subcellularLocation>
        <location evidence="1">Membrane</location>
        <topology evidence="1">Multi-pass membrane protein</topology>
    </subcellularLocation>
</comment>
<feature type="transmembrane region" description="Helical" evidence="5">
    <location>
        <begin position="449"/>
        <end position="467"/>
    </location>
</feature>
<dbReference type="InterPro" id="IPR027359">
    <property type="entry name" value="Volt_channel_dom_sf"/>
</dbReference>
<evidence type="ECO:0000256" key="4">
    <source>
        <dbReference type="ARBA" id="ARBA00023136"/>
    </source>
</evidence>
<dbReference type="GO" id="GO:0005765">
    <property type="term" value="C:lysosomal membrane"/>
    <property type="evidence" value="ECO:0007669"/>
    <property type="project" value="InterPro"/>
</dbReference>
<feature type="domain" description="Ion transport" evidence="6">
    <location>
        <begin position="140"/>
        <end position="333"/>
    </location>
</feature>
<sequence length="837" mass="96405">MDSNDNYDTSLLVKPPRSYSNVGDDQVIEAGNIASSSSQNLQHLWGGQGNDLSYTLSHQRNKERWLMNYQEATIYLEEGENNEKFDTHPKSQADVPAYLIAICIISSPLLSCGGHTCLSAVTSLAVIEKPAVNHIQVPIYIHASLELLGITILTIDLIVKVRWQGIQTFLTHKRTLLKCLLLLVMVSEAITVIVRQSNHFRVTELYAPCSFSTLTTVVEYGEYKFCRQVFQSLPPILELLFLLLFVMFLFSILGFYLFSSNDNSIYFETLPKSFLSLFVLLTTANYPDVMMPAYATSHISALFFIVYISIELYFFMNLFLAVVYNTFTSLEKSKVKKLMLHRRHACEHAFRLLVSKRHRNSISLCNFAGLMKFYRPGAKKIEIYLTFKALNSSCSGSLSLEEFYNIYSLTDLNWKETSKSDFWFQKLPGCLRKMMASLNWFVNWKWFDYFVYLVICGNFIVILYEAIVASTSEKNAYVPGYTHGEQLSWHSIMFTGFYILEALLKILGLGPTKYFTDGWNLFDLGVTVVSLVGLFGDLDKDRLFFFIILRPFRLIRIFKARKRYRDVLGTLFILADQLWSLVVTLMLLYYFYAIIGMECFSYIDMLNCCKNNSAIAPYYSNMTDTGYYYLNNFDDIFISGVTLFELTVVNNWFIIMEGYAITATEFSRIYFMTFYIVTMVVMTVVVAFILEAFMFKIGYRHQTNENSSIDYLIHTQTLSVDETHMINNTKMSCWSGDLIRNQSPAAITDFHFLGKKKRGKIELSLQMYKDEIQDWIEEEKVPTPEVVTSSVQPDIVPRQPPVFNRLDSYVSISSDIPCVSERENNVQVSRRQTSSIV</sequence>
<evidence type="ECO:0000256" key="2">
    <source>
        <dbReference type="ARBA" id="ARBA00022692"/>
    </source>
</evidence>
<keyword evidence="4 5" id="KW-0472">Membrane</keyword>
<dbReference type="InterPro" id="IPR028801">
    <property type="entry name" value="TPC1_animal"/>
</dbReference>
<dbReference type="OrthoDB" id="10068803at2759"/>
<dbReference type="GO" id="GO:0005216">
    <property type="term" value="F:monoatomic ion channel activity"/>
    <property type="evidence" value="ECO:0007669"/>
    <property type="project" value="InterPro"/>
</dbReference>
<feature type="transmembrane region" description="Helical" evidence="5">
    <location>
        <begin position="487"/>
        <end position="507"/>
    </location>
</feature>
<keyword evidence="2 5" id="KW-0812">Transmembrane</keyword>
<feature type="transmembrane region" description="Helical" evidence="5">
    <location>
        <begin position="570"/>
        <end position="592"/>
    </location>
</feature>
<keyword evidence="3 5" id="KW-1133">Transmembrane helix</keyword>
<dbReference type="PANTHER" id="PTHR46474:SF1">
    <property type="entry name" value="TWO PORE CHANNEL PROTEIN 1"/>
    <property type="match status" value="1"/>
</dbReference>
<dbReference type="PANTHER" id="PTHR46474">
    <property type="entry name" value="TWO PORE CALCIUM CHANNEL PROTEIN 1"/>
    <property type="match status" value="1"/>
</dbReference>
<evidence type="ECO:0000256" key="5">
    <source>
        <dbReference type="SAM" id="Phobius"/>
    </source>
</evidence>
<reference evidence="7" key="1">
    <citation type="submission" date="2020-06" db="EMBL/GenBank/DDBJ databases">
        <title>Draft genome of Bugula neritina, a colonial animal packing powerful symbionts and potential medicines.</title>
        <authorList>
            <person name="Rayko M."/>
        </authorList>
    </citation>
    <scope>NUCLEOTIDE SEQUENCE [LARGE SCALE GENOMIC DNA]</scope>
    <source>
        <strain evidence="7">Kwan_BN1</strain>
    </source>
</reference>
<dbReference type="InterPro" id="IPR005821">
    <property type="entry name" value="Ion_trans_dom"/>
</dbReference>
<keyword evidence="8" id="KW-1185">Reference proteome</keyword>
<dbReference type="FunFam" id="1.10.287.70:FF:000062">
    <property type="entry name" value="Two pore calcium channel protein 1"/>
    <property type="match status" value="1"/>
</dbReference>
<dbReference type="Pfam" id="PF00520">
    <property type="entry name" value="Ion_trans"/>
    <property type="match status" value="2"/>
</dbReference>
<evidence type="ECO:0000313" key="7">
    <source>
        <dbReference type="EMBL" id="KAF6034423.1"/>
    </source>
</evidence>
<feature type="transmembrane region" description="Helical" evidence="5">
    <location>
        <begin position="239"/>
        <end position="258"/>
    </location>
</feature>
<feature type="transmembrane region" description="Helical" evidence="5">
    <location>
        <begin position="299"/>
        <end position="327"/>
    </location>
</feature>
<feature type="transmembrane region" description="Helical" evidence="5">
    <location>
        <begin position="669"/>
        <end position="690"/>
    </location>
</feature>
<evidence type="ECO:0000259" key="6">
    <source>
        <dbReference type="Pfam" id="PF00520"/>
    </source>
</evidence>
<dbReference type="Gene3D" id="1.10.287.70">
    <property type="match status" value="2"/>
</dbReference>
<dbReference type="GO" id="GO:0010008">
    <property type="term" value="C:endosome membrane"/>
    <property type="evidence" value="ECO:0007669"/>
    <property type="project" value="TreeGrafter"/>
</dbReference>
<feature type="transmembrane region" description="Helical" evidence="5">
    <location>
        <begin position="139"/>
        <end position="163"/>
    </location>
</feature>
<dbReference type="SUPFAM" id="SSF81324">
    <property type="entry name" value="Voltage-gated potassium channels"/>
    <property type="match status" value="2"/>
</dbReference>